<evidence type="ECO:0000256" key="3">
    <source>
        <dbReference type="ARBA" id="ARBA00004370"/>
    </source>
</evidence>
<dbReference type="Pfam" id="PF01180">
    <property type="entry name" value="DHO_dh"/>
    <property type="match status" value="1"/>
</dbReference>
<dbReference type="PIRSF" id="PIRSF000164">
    <property type="entry name" value="DHO_oxidase"/>
    <property type="match status" value="1"/>
</dbReference>
<comment type="subcellular location">
    <subcellularLocation>
        <location evidence="3">Membrane</location>
    </subcellularLocation>
</comment>
<comment type="pathway">
    <text evidence="4">Pyrimidine metabolism; UMP biosynthesis via de novo pathway; orotate from (S)-dihydroorotate (quinone route): step 1/1.</text>
</comment>
<dbReference type="NCBIfam" id="TIGR01036">
    <property type="entry name" value="pyrD_sub2"/>
    <property type="match status" value="1"/>
</dbReference>
<dbReference type="InterPro" id="IPR001295">
    <property type="entry name" value="Dihydroorotate_DH_CS"/>
</dbReference>
<dbReference type="HOGENOM" id="CLU_013640_2_0_7"/>
<organism evidence="16 17">
    <name type="scientific">Sulfurospirillum deleyianum (strain ATCC 51133 / DSM 6946 / 5175)</name>
    <dbReference type="NCBI Taxonomy" id="525898"/>
    <lineage>
        <taxon>Bacteria</taxon>
        <taxon>Pseudomonadati</taxon>
        <taxon>Campylobacterota</taxon>
        <taxon>Epsilonproteobacteria</taxon>
        <taxon>Campylobacterales</taxon>
        <taxon>Sulfurospirillaceae</taxon>
        <taxon>Sulfurospirillum</taxon>
    </lineage>
</organism>
<reference evidence="17" key="1">
    <citation type="submission" date="2009-11" db="EMBL/GenBank/DDBJ databases">
        <title>The complete genome of Sulfurospirillum deleyianum DSM 6946.</title>
        <authorList>
            <consortium name="US DOE Joint Genome Institute (JGI-PGF)"/>
            <person name="Lucas S."/>
            <person name="Copeland A."/>
            <person name="Lapidus A."/>
            <person name="Glavina del Rio T."/>
            <person name="Dalin E."/>
            <person name="Tice H."/>
            <person name="Bruce D."/>
            <person name="Goodwin L."/>
            <person name="Pitluck S."/>
            <person name="Kyrpides N."/>
            <person name="Mavromatis K."/>
            <person name="Ivanova N."/>
            <person name="Ovchinnikova G."/>
            <person name="Munk A.C."/>
            <person name="Lu M."/>
            <person name="Brettin T."/>
            <person name="Detter J.C."/>
            <person name="Han C."/>
            <person name="Tapia R."/>
            <person name="Larimer F."/>
            <person name="Land M."/>
            <person name="Hauser L."/>
            <person name="Markowitz V."/>
            <person name="Cheng J.F."/>
            <person name="Hugenholtz P."/>
            <person name="Woyke T."/>
            <person name="Wu D."/>
            <person name="Aumann P."/>
            <person name="Schneider S."/>
            <person name="Lang E."/>
            <person name="Spring S."/>
            <person name="Klenk H.P."/>
            <person name="Eisen J.A."/>
        </authorList>
    </citation>
    <scope>NUCLEOTIDE SEQUENCE [LARGE SCALE GENOMIC DNA]</scope>
    <source>
        <strain evidence="17">ATCC 51133 / DSM 6946 / 5175</strain>
    </source>
</reference>
<evidence type="ECO:0000256" key="5">
    <source>
        <dbReference type="ARBA" id="ARBA00005359"/>
    </source>
</evidence>
<keyword evidence="17" id="KW-1185">Reference proteome</keyword>
<dbReference type="GO" id="GO:0044205">
    <property type="term" value="P:'de novo' UMP biosynthetic process"/>
    <property type="evidence" value="ECO:0007669"/>
    <property type="project" value="UniProtKB-UniPathway"/>
</dbReference>
<name>D1B1W1_SULD5</name>
<evidence type="ECO:0000256" key="4">
    <source>
        <dbReference type="ARBA" id="ARBA00005161"/>
    </source>
</evidence>
<evidence type="ECO:0000256" key="8">
    <source>
        <dbReference type="ARBA" id="ARBA00022630"/>
    </source>
</evidence>
<dbReference type="PROSITE" id="PS00912">
    <property type="entry name" value="DHODEHASE_2"/>
    <property type="match status" value="1"/>
</dbReference>
<evidence type="ECO:0000256" key="6">
    <source>
        <dbReference type="ARBA" id="ARBA00012791"/>
    </source>
</evidence>
<evidence type="ECO:0000256" key="9">
    <source>
        <dbReference type="ARBA" id="ARBA00022643"/>
    </source>
</evidence>
<dbReference type="GO" id="GO:0006207">
    <property type="term" value="P:'de novo' pyrimidine nucleobase biosynthetic process"/>
    <property type="evidence" value="ECO:0007669"/>
    <property type="project" value="UniProtKB-UniRule"/>
</dbReference>
<dbReference type="KEGG" id="sdl:Sdel_1056"/>
<evidence type="ECO:0000256" key="10">
    <source>
        <dbReference type="ARBA" id="ARBA00022975"/>
    </source>
</evidence>
<reference evidence="16 17" key="2">
    <citation type="journal article" date="2010" name="Stand. Genomic Sci.">
        <title>Complete genome sequence of Sulfurospirillum deleyianum type strain (5175).</title>
        <authorList>
            <person name="Sikorski J."/>
            <person name="Lapidus A."/>
            <person name="Copeland A."/>
            <person name="Glavina Del Rio T."/>
            <person name="Nolan M."/>
            <person name="Lucas S."/>
            <person name="Chen F."/>
            <person name="Tice H."/>
            <person name="Cheng J.F."/>
            <person name="Saunders E."/>
            <person name="Bruce D."/>
            <person name="Goodwin L."/>
            <person name="Pitluck S."/>
            <person name="Ovchinnikova G."/>
            <person name="Pati A."/>
            <person name="Ivanova N."/>
            <person name="Mavromatis K."/>
            <person name="Chen A."/>
            <person name="Palaniappan K."/>
            <person name="Chain P."/>
            <person name="Land M."/>
            <person name="Hauser L."/>
            <person name="Chang Y.J."/>
            <person name="Jeffries C.D."/>
            <person name="Brettin T."/>
            <person name="Detter J.C."/>
            <person name="Han C."/>
            <person name="Rohde M."/>
            <person name="Lang E."/>
            <person name="Spring S."/>
            <person name="Goker M."/>
            <person name="Bristow J."/>
            <person name="Eisen J.A."/>
            <person name="Markowitz V."/>
            <person name="Hugenholtz P."/>
            <person name="Kyrpides N.C."/>
            <person name="Klenk H.P."/>
        </authorList>
    </citation>
    <scope>NUCLEOTIDE SEQUENCE [LARGE SCALE GENOMIC DNA]</scope>
    <source>
        <strain evidence="17">ATCC 51133 / DSM 6946 / 5175</strain>
    </source>
</reference>
<comment type="catalytic activity">
    <reaction evidence="13">
        <text>(S)-dihydroorotate + a quinone = orotate + a quinol</text>
        <dbReference type="Rhea" id="RHEA:30187"/>
        <dbReference type="ChEBI" id="CHEBI:24646"/>
        <dbReference type="ChEBI" id="CHEBI:30839"/>
        <dbReference type="ChEBI" id="CHEBI:30864"/>
        <dbReference type="ChEBI" id="CHEBI:132124"/>
        <dbReference type="EC" id="1.3.5.2"/>
    </reaction>
</comment>
<dbReference type="AlphaFoldDB" id="D1B1W1"/>
<feature type="domain" description="Dihydroorotate dehydrogenase catalytic" evidence="15">
    <location>
        <begin position="54"/>
        <end position="338"/>
    </location>
</feature>
<dbReference type="NCBIfam" id="NF003652">
    <property type="entry name" value="PRK05286.2-5"/>
    <property type="match status" value="1"/>
</dbReference>
<dbReference type="GO" id="GO:0005737">
    <property type="term" value="C:cytoplasm"/>
    <property type="evidence" value="ECO:0007669"/>
    <property type="project" value="InterPro"/>
</dbReference>
<sequence length="355" mass="39712">MMVDCYGLMKKIMFNFSPETAHNIAEFFFKHGANYAPFILAPLAERFFIHDKRLEQTLFDRTFHNPIGLAAGFDKNATMIKMLTALGFGHIEYGTMTPEPQSGNAKPRCFRFPEEESIQNAMGFNNEGMHKIAKRLESLYPFATPLAANIGKNKITSAENALKDYEKLIKRFKDVSDFLVVNISSPNTPGLRDLQNEAFIKELFMMAKELTCKPVLLKIAPDLEIKEAIELCSCALENGAKGIVATNTTIDYSLLPNAKDFGGISGKVLCEKSFRMFEGIAKEFFGKTTLISVGGIDSAEEAYRRLKAGASLLQIYSAFIFKGPSLNRTINLGILERMERDGFHHISEVIGCDRR</sequence>
<keyword evidence="8" id="KW-0285">Flavoprotein</keyword>
<dbReference type="Proteomes" id="UP000002222">
    <property type="component" value="Chromosome"/>
</dbReference>
<keyword evidence="12" id="KW-0472">Membrane</keyword>
<dbReference type="EC" id="1.3.5.2" evidence="6 14"/>
<accession>D1B1W1</accession>
<dbReference type="EMBL" id="CP001816">
    <property type="protein sequence ID" value="ACZ12081.1"/>
    <property type="molecule type" value="Genomic_DNA"/>
</dbReference>
<dbReference type="InterPro" id="IPR005720">
    <property type="entry name" value="Dihydroorotate_DH_cat"/>
</dbReference>
<dbReference type="eggNOG" id="COG0167">
    <property type="taxonomic scope" value="Bacteria"/>
</dbReference>
<comment type="similarity">
    <text evidence="5">Belongs to the dihydroorotate dehydrogenase family. Type 2 subfamily.</text>
</comment>
<dbReference type="InterPro" id="IPR012135">
    <property type="entry name" value="Dihydroorotate_DH_1_2"/>
</dbReference>
<comment type="function">
    <text evidence="2">Catalyzes the conversion of dihydroorotate to orotate with quinone as electron acceptor.</text>
</comment>
<dbReference type="NCBIfam" id="NF003649">
    <property type="entry name" value="PRK05286.2-2"/>
    <property type="match status" value="1"/>
</dbReference>
<dbReference type="UniPathway" id="UPA00070">
    <property type="reaction ID" value="UER00946"/>
</dbReference>
<dbReference type="STRING" id="525898.Sdel_1056"/>
<comment type="cofactor">
    <cofactor evidence="1">
        <name>FMN</name>
        <dbReference type="ChEBI" id="CHEBI:58210"/>
    </cofactor>
</comment>
<evidence type="ECO:0000259" key="15">
    <source>
        <dbReference type="Pfam" id="PF01180"/>
    </source>
</evidence>
<gene>
    <name evidence="16" type="ordered locus">Sdel_1056</name>
</gene>
<evidence type="ECO:0000256" key="14">
    <source>
        <dbReference type="NCBIfam" id="TIGR01036"/>
    </source>
</evidence>
<keyword evidence="9" id="KW-0288">FMN</keyword>
<keyword evidence="11" id="KW-0560">Oxidoreductase</keyword>
<dbReference type="PANTHER" id="PTHR48109:SF4">
    <property type="entry name" value="DIHYDROOROTATE DEHYDROGENASE (QUINONE), MITOCHONDRIAL"/>
    <property type="match status" value="1"/>
</dbReference>
<dbReference type="InterPro" id="IPR013785">
    <property type="entry name" value="Aldolase_TIM"/>
</dbReference>
<evidence type="ECO:0000256" key="12">
    <source>
        <dbReference type="ARBA" id="ARBA00023136"/>
    </source>
</evidence>
<dbReference type="CDD" id="cd04738">
    <property type="entry name" value="DHOD_2_like"/>
    <property type="match status" value="1"/>
</dbReference>
<keyword evidence="10" id="KW-0665">Pyrimidine biosynthesis</keyword>
<evidence type="ECO:0000256" key="2">
    <source>
        <dbReference type="ARBA" id="ARBA00003125"/>
    </source>
</evidence>
<dbReference type="InterPro" id="IPR050074">
    <property type="entry name" value="DHO_dehydrogenase"/>
</dbReference>
<evidence type="ECO:0000256" key="7">
    <source>
        <dbReference type="ARBA" id="ARBA00018366"/>
    </source>
</evidence>
<dbReference type="Gene3D" id="3.20.20.70">
    <property type="entry name" value="Aldolase class I"/>
    <property type="match status" value="1"/>
</dbReference>
<dbReference type="SUPFAM" id="SSF51395">
    <property type="entry name" value="FMN-linked oxidoreductases"/>
    <property type="match status" value="1"/>
</dbReference>
<dbReference type="PANTHER" id="PTHR48109">
    <property type="entry name" value="DIHYDROOROTATE DEHYDROGENASE (QUINONE), MITOCHONDRIAL-RELATED"/>
    <property type="match status" value="1"/>
</dbReference>
<dbReference type="GO" id="GO:0106430">
    <property type="term" value="F:dihydroorotate dehydrogenase (quinone) activity"/>
    <property type="evidence" value="ECO:0007669"/>
    <property type="project" value="UniProtKB-EC"/>
</dbReference>
<dbReference type="GO" id="GO:0005886">
    <property type="term" value="C:plasma membrane"/>
    <property type="evidence" value="ECO:0007669"/>
    <property type="project" value="TreeGrafter"/>
</dbReference>
<protein>
    <recommendedName>
        <fullName evidence="7 14">Dihydroorotate dehydrogenase (quinone)</fullName>
        <ecNumber evidence="6 14">1.3.5.2</ecNumber>
    </recommendedName>
</protein>
<evidence type="ECO:0000313" key="17">
    <source>
        <dbReference type="Proteomes" id="UP000002222"/>
    </source>
</evidence>
<dbReference type="RefSeq" id="WP_012856839.1">
    <property type="nucleotide sequence ID" value="NC_013512.1"/>
</dbReference>
<dbReference type="InterPro" id="IPR005719">
    <property type="entry name" value="Dihydroorotate_DH_2"/>
</dbReference>
<proteinExistence type="inferred from homology"/>
<evidence type="ECO:0000313" key="16">
    <source>
        <dbReference type="EMBL" id="ACZ12081.1"/>
    </source>
</evidence>
<evidence type="ECO:0000256" key="13">
    <source>
        <dbReference type="ARBA" id="ARBA00048639"/>
    </source>
</evidence>
<evidence type="ECO:0000256" key="11">
    <source>
        <dbReference type="ARBA" id="ARBA00023002"/>
    </source>
</evidence>
<evidence type="ECO:0000256" key="1">
    <source>
        <dbReference type="ARBA" id="ARBA00001917"/>
    </source>
</evidence>